<keyword evidence="11" id="KW-0472">Membrane</keyword>
<evidence type="ECO:0000313" key="18">
    <source>
        <dbReference type="Proteomes" id="UP001407405"/>
    </source>
</evidence>
<dbReference type="CDD" id="cd03257">
    <property type="entry name" value="ABC_NikE_OppD_transporters"/>
    <property type="match status" value="2"/>
</dbReference>
<evidence type="ECO:0000256" key="1">
    <source>
        <dbReference type="ARBA" id="ARBA00004202"/>
    </source>
</evidence>
<dbReference type="Pfam" id="PF00005">
    <property type="entry name" value="ABC_tran"/>
    <property type="match status" value="2"/>
</dbReference>
<reference evidence="17 18" key="1">
    <citation type="submission" date="2024-04" db="EMBL/GenBank/DDBJ databases">
        <title>Genome sequencing and metabolic network reconstruction of aminoacids and betaine degradation by Anoxynatronum sibiricum.</title>
        <authorList>
            <person name="Detkova E.N."/>
            <person name="Boltjanskaja Y.V."/>
            <person name="Mardanov A.V."/>
            <person name="Kevbrin V."/>
        </authorList>
    </citation>
    <scope>NUCLEOTIDE SEQUENCE [LARGE SCALE GENOMIC DNA]</scope>
    <source>
        <strain evidence="17 18">Z-7981</strain>
    </source>
</reference>
<keyword evidence="3" id="KW-0813">Transport</keyword>
<proteinExistence type="inferred from homology"/>
<dbReference type="InterPro" id="IPR017871">
    <property type="entry name" value="ABC_transporter-like_CS"/>
</dbReference>
<dbReference type="EMBL" id="JBCITM010000003">
    <property type="protein sequence ID" value="MEN1759653.1"/>
    <property type="molecule type" value="Genomic_DNA"/>
</dbReference>
<dbReference type="SUPFAM" id="SSF52540">
    <property type="entry name" value="P-loop containing nucleoside triphosphate hydrolases"/>
    <property type="match status" value="2"/>
</dbReference>
<comment type="subunit">
    <text evidence="12">The complex is composed of two ATP-binding proteins (NikD and NikE), two transmembrane proteins (NikB and NikC) and a solute-binding protein (NikA).</text>
</comment>
<evidence type="ECO:0000256" key="6">
    <source>
        <dbReference type="ARBA" id="ARBA00022741"/>
    </source>
</evidence>
<evidence type="ECO:0000256" key="11">
    <source>
        <dbReference type="ARBA" id="ARBA00023136"/>
    </source>
</evidence>
<comment type="subcellular location">
    <subcellularLocation>
        <location evidence="1">Cell membrane</location>
        <topology evidence="1">Peripheral membrane protein</topology>
    </subcellularLocation>
</comment>
<dbReference type="Proteomes" id="UP001407405">
    <property type="component" value="Unassembled WGS sequence"/>
</dbReference>
<dbReference type="NCBIfam" id="TIGR01727">
    <property type="entry name" value="oligo_HPY"/>
    <property type="match status" value="1"/>
</dbReference>
<evidence type="ECO:0000256" key="12">
    <source>
        <dbReference type="ARBA" id="ARBA00038669"/>
    </source>
</evidence>
<evidence type="ECO:0000256" key="10">
    <source>
        <dbReference type="ARBA" id="ARBA00023112"/>
    </source>
</evidence>
<dbReference type="RefSeq" id="WP_343185013.1">
    <property type="nucleotide sequence ID" value="NZ_JBCITM010000003.1"/>
</dbReference>
<evidence type="ECO:0000256" key="5">
    <source>
        <dbReference type="ARBA" id="ARBA00022596"/>
    </source>
</evidence>
<evidence type="ECO:0000256" key="4">
    <source>
        <dbReference type="ARBA" id="ARBA00022475"/>
    </source>
</evidence>
<keyword evidence="9" id="KW-0406">Ion transport</keyword>
<dbReference type="InterPro" id="IPR027417">
    <property type="entry name" value="P-loop_NTPase"/>
</dbReference>
<dbReference type="InterPro" id="IPR013563">
    <property type="entry name" value="Oligopep_ABC_C"/>
</dbReference>
<evidence type="ECO:0000259" key="16">
    <source>
        <dbReference type="PROSITE" id="PS50893"/>
    </source>
</evidence>
<dbReference type="PANTHER" id="PTHR43297">
    <property type="entry name" value="OLIGOPEPTIDE TRANSPORT ATP-BINDING PROTEIN APPD"/>
    <property type="match status" value="1"/>
</dbReference>
<comment type="caution">
    <text evidence="17">The sequence shown here is derived from an EMBL/GenBank/DDBJ whole genome shotgun (WGS) entry which is preliminary data.</text>
</comment>
<gene>
    <name evidence="17" type="ORF">AAIG11_04125</name>
</gene>
<dbReference type="PROSITE" id="PS50893">
    <property type="entry name" value="ABC_TRANSPORTER_2"/>
    <property type="match status" value="2"/>
</dbReference>
<accession>A0ABU9VRL0</accession>
<comment type="catalytic activity">
    <reaction evidence="15">
        <text>Ni(2+)(out) + ATP + H2O = Ni(2+)(in) + ADP + phosphate + H(+)</text>
        <dbReference type="Rhea" id="RHEA:15557"/>
        <dbReference type="ChEBI" id="CHEBI:15377"/>
        <dbReference type="ChEBI" id="CHEBI:15378"/>
        <dbReference type="ChEBI" id="CHEBI:30616"/>
        <dbReference type="ChEBI" id="CHEBI:43474"/>
        <dbReference type="ChEBI" id="CHEBI:49786"/>
        <dbReference type="ChEBI" id="CHEBI:456216"/>
        <dbReference type="EC" id="7.2.2.11"/>
    </reaction>
    <physiologicalReaction direction="left-to-right" evidence="15">
        <dbReference type="Rhea" id="RHEA:15558"/>
    </physiologicalReaction>
</comment>
<keyword evidence="18" id="KW-1185">Reference proteome</keyword>
<protein>
    <recommendedName>
        <fullName evidence="14">Nickel import system ATP-binding protein NikD</fullName>
        <ecNumber evidence="13">7.2.2.11</ecNumber>
    </recommendedName>
</protein>
<keyword evidence="6" id="KW-0547">Nucleotide-binding</keyword>
<evidence type="ECO:0000313" key="17">
    <source>
        <dbReference type="EMBL" id="MEN1759653.1"/>
    </source>
</evidence>
<evidence type="ECO:0000256" key="13">
    <source>
        <dbReference type="ARBA" id="ARBA00039098"/>
    </source>
</evidence>
<dbReference type="PANTHER" id="PTHR43297:SF13">
    <property type="entry name" value="NICKEL ABC TRANSPORTER, ATP-BINDING PROTEIN"/>
    <property type="match status" value="1"/>
</dbReference>
<evidence type="ECO:0000256" key="3">
    <source>
        <dbReference type="ARBA" id="ARBA00022448"/>
    </source>
</evidence>
<keyword evidence="7 17" id="KW-0067">ATP-binding</keyword>
<keyword evidence="8" id="KW-1278">Translocase</keyword>
<dbReference type="InterPro" id="IPR050388">
    <property type="entry name" value="ABC_Ni/Peptide_Import"/>
</dbReference>
<dbReference type="EC" id="7.2.2.11" evidence="13"/>
<dbReference type="Pfam" id="PF08352">
    <property type="entry name" value="oligo_HPY"/>
    <property type="match status" value="1"/>
</dbReference>
<evidence type="ECO:0000256" key="2">
    <source>
        <dbReference type="ARBA" id="ARBA00005417"/>
    </source>
</evidence>
<comment type="similarity">
    <text evidence="2">Belongs to the ABC transporter superfamily.</text>
</comment>
<dbReference type="InterPro" id="IPR003439">
    <property type="entry name" value="ABC_transporter-like_ATP-bd"/>
</dbReference>
<evidence type="ECO:0000256" key="8">
    <source>
        <dbReference type="ARBA" id="ARBA00022967"/>
    </source>
</evidence>
<dbReference type="Gene3D" id="3.40.50.300">
    <property type="entry name" value="P-loop containing nucleotide triphosphate hydrolases"/>
    <property type="match status" value="2"/>
</dbReference>
<evidence type="ECO:0000256" key="15">
    <source>
        <dbReference type="ARBA" id="ARBA00048610"/>
    </source>
</evidence>
<evidence type="ECO:0000256" key="14">
    <source>
        <dbReference type="ARBA" id="ARBA00044143"/>
    </source>
</evidence>
<feature type="domain" description="ABC transporter" evidence="16">
    <location>
        <begin position="333"/>
        <end position="575"/>
    </location>
</feature>
<dbReference type="SMART" id="SM00382">
    <property type="entry name" value="AAA"/>
    <property type="match status" value="2"/>
</dbReference>
<feature type="domain" description="ABC transporter" evidence="16">
    <location>
        <begin position="2"/>
        <end position="249"/>
    </location>
</feature>
<evidence type="ECO:0000256" key="9">
    <source>
        <dbReference type="ARBA" id="ARBA00023065"/>
    </source>
</evidence>
<organism evidence="17 18">
    <name type="scientific">Anoxynatronum sibiricum</name>
    <dbReference type="NCBI Taxonomy" id="210623"/>
    <lineage>
        <taxon>Bacteria</taxon>
        <taxon>Bacillati</taxon>
        <taxon>Bacillota</taxon>
        <taxon>Clostridia</taxon>
        <taxon>Eubacteriales</taxon>
        <taxon>Clostridiaceae</taxon>
        <taxon>Anoxynatronum</taxon>
    </lineage>
</organism>
<dbReference type="GO" id="GO:0005524">
    <property type="term" value="F:ATP binding"/>
    <property type="evidence" value="ECO:0007669"/>
    <property type="project" value="UniProtKB-KW"/>
</dbReference>
<dbReference type="InterPro" id="IPR003593">
    <property type="entry name" value="AAA+_ATPase"/>
</dbReference>
<keyword evidence="10" id="KW-0921">Nickel transport</keyword>
<evidence type="ECO:0000256" key="7">
    <source>
        <dbReference type="ARBA" id="ARBA00022840"/>
    </source>
</evidence>
<dbReference type="PROSITE" id="PS00211">
    <property type="entry name" value="ABC_TRANSPORTER_1"/>
    <property type="match status" value="2"/>
</dbReference>
<name>A0ABU9VRL0_9CLOT</name>
<keyword evidence="5" id="KW-0533">Nickel</keyword>
<sequence length="582" mass="64118">MIHIQELSIQYNTPTGQVTALDHLTLSLGSHENWGVAGESGSGKTSLALSLLGLIEPPHQVTGKIQTAWGDLNHFSSNKLKRWRWREVALVFQNALEILNPVMPVGRQVTEPLRESQGISSREAAAEARRLLSLVGLETHWESAYPHQLSGGMRQRVLLAMALACEPKWLVMDEPTSSLDSLSRKAYLYTLQELQQSLGFAMILISHDLTVVRQMTDQTLILYGGRGVEQAPTASLFRSPSHPYSAGLFNAATDLFPYKDLWGIPERVEKEITDSCGETGVSDKAHGPDHAGCLFFKRCTQSRISCREKPPMLQMIEEQHLVACHQGGLQKVLVGRQLSKSYQMGSRKIDALHPTSLYLRHGETTALVGPSGSGKSTLAGLLAGWISADNGEIFFQGEPLKGREAARREQGIQLVLQDPFSALSHRLTVRQAVLEPLKINGIGTRDTQEKRLVDAMKALGLRADESFLNRYCSSLSGGQCQRVAIARSLVMRPRVLIADEITAMLDVSTQANLLRLLKGLQNSQGFTLLLVTHDLNLARKCADRIWVLSQGKLVEEGTSHEVLAESQYQAVQEMMEAGLSHG</sequence>
<keyword evidence="4" id="KW-1003">Cell membrane</keyword>